<dbReference type="Proteomes" id="UP000093748">
    <property type="component" value="Unassembled WGS sequence"/>
</dbReference>
<feature type="domain" description="PNPLA" evidence="3">
    <location>
        <begin position="58"/>
        <end position="137"/>
    </location>
</feature>
<evidence type="ECO:0000259" key="3">
    <source>
        <dbReference type="Pfam" id="PF01734"/>
    </source>
</evidence>
<dbReference type="InterPro" id="IPR016035">
    <property type="entry name" value="Acyl_Trfase/lysoPLipase"/>
</dbReference>
<gene>
    <name evidence="4" type="ORF">BAE39_18530</name>
</gene>
<feature type="transmembrane region" description="Helical" evidence="2">
    <location>
        <begin position="281"/>
        <end position="302"/>
    </location>
</feature>
<dbReference type="GO" id="GO:0004623">
    <property type="term" value="F:phospholipase A2 activity"/>
    <property type="evidence" value="ECO:0007669"/>
    <property type="project" value="TreeGrafter"/>
</dbReference>
<sequence length="956" mass="105161">MVASGEAMAEDFKAVLHSEYRSIIDRRKRLGVKVSNDASGGKPDSNSKHTPPWLFGVALSGGGIRSASFCLGALQALDQYKLIPRIDYLSTVSGGGYIGSAMVADMTRQELAQAKKGKDKALDFPFASGENVLDVHDNKLVGHIRDNSRFLAPRGFRDITLSVGILMRGWMVNFLLLLTLLLPLATFVILTNPTTDHLRHSIVLDVANWIFGDDWGETGWAASMRSMVADPFVLSRSALVVFAVWLVAWGLRRSYSDSYATARKGEHLEQDSLWARDGRSLLLVTAGLFLIEVQPKIILWLIEVTSPRFGHRQTTLETLKALITAAAAVVTATAAFRGMLISWLQKALNSPKIGHQIRGYLARAAFLALGLALPLLIYGFFLLITVWGIKISPIRCLGFNVSWLFGRATGYAYGPAWLTANSHLLFTLLVLGMALFLTGRTFAVRYLADDLAPGRLSSFFAAMVHDYSGSVLIKVLLVLASSVVFAVAARMAKGVWHPDEFTVLLNYLAITAIVIIVAFNFTENANGLHRLYRDRLRWAFRLGGSEGQANIALKDIGVKAPYLLINGTLNVRRARQAADPPRKSFIIGAIRWLGARIAAATRLRAWWGGPDIILSGRRQPPARPAASLEANDPSKRGRNAEFFLFSKHFVGSESTGYAPSAAMAEEEGQLDLAAAAAISGAAISSSMGRISLGLLGPTLALLNLRLGFWLPNPSGVSLEKERARPARSATAEDPPRRSWEDILRLYLLAEATGQLRSDSSRVYITDGGHIDNIGLYQLLKRKCKLIIVVDAEADAGMNFGAFTDVQRFARIDLGVRISLDWRPVRDAALARDANRTKVIPPDSPLHLRHFAAGKILYENDPVEGILLYVKASVTGDEPDYVLDYERRYPLFPNEPTSDQFFSEEQMEAYRALGFHAMRVALREREQTARIQGDDSMQASLVTLLKMRLGNQGQQIS</sequence>
<proteinExistence type="predicted"/>
<dbReference type="EMBL" id="LZTJ01000023">
    <property type="protein sequence ID" value="OBP74341.1"/>
    <property type="molecule type" value="Genomic_DNA"/>
</dbReference>
<organism evidence="4 5">
    <name type="scientific">Rhizobium loti</name>
    <name type="common">Mesorhizobium loti</name>
    <dbReference type="NCBI Taxonomy" id="381"/>
    <lineage>
        <taxon>Bacteria</taxon>
        <taxon>Pseudomonadati</taxon>
        <taxon>Pseudomonadota</taxon>
        <taxon>Alphaproteobacteria</taxon>
        <taxon>Hyphomicrobiales</taxon>
        <taxon>Phyllobacteriaceae</taxon>
        <taxon>Mesorhizobium</taxon>
    </lineage>
</organism>
<dbReference type="InterPro" id="IPR002641">
    <property type="entry name" value="PNPLA_dom"/>
</dbReference>
<dbReference type="AlphaFoldDB" id="A0A1A5IMJ6"/>
<evidence type="ECO:0000256" key="2">
    <source>
        <dbReference type="SAM" id="Phobius"/>
    </source>
</evidence>
<name>A0A1A5IMJ6_RHILI</name>
<dbReference type="PANTHER" id="PTHR10728:SF40">
    <property type="entry name" value="PATATIN FAMILY PROTEIN"/>
    <property type="match status" value="1"/>
</dbReference>
<feature type="transmembrane region" description="Helical" evidence="2">
    <location>
        <begin position="233"/>
        <end position="251"/>
    </location>
</feature>
<dbReference type="GO" id="GO:0005829">
    <property type="term" value="C:cytosol"/>
    <property type="evidence" value="ECO:0007669"/>
    <property type="project" value="TreeGrafter"/>
</dbReference>
<evidence type="ECO:0000256" key="1">
    <source>
        <dbReference type="ARBA" id="ARBA00023098"/>
    </source>
</evidence>
<evidence type="ECO:0000313" key="5">
    <source>
        <dbReference type="Proteomes" id="UP000093748"/>
    </source>
</evidence>
<keyword evidence="2" id="KW-1133">Transmembrane helix</keyword>
<feature type="transmembrane region" description="Helical" evidence="2">
    <location>
        <begin position="365"/>
        <end position="389"/>
    </location>
</feature>
<feature type="transmembrane region" description="Helical" evidence="2">
    <location>
        <begin position="425"/>
        <end position="447"/>
    </location>
</feature>
<dbReference type="Pfam" id="PF01734">
    <property type="entry name" value="Patatin"/>
    <property type="match status" value="1"/>
</dbReference>
<dbReference type="PANTHER" id="PTHR10728">
    <property type="entry name" value="CYTOSOLIC PHOSPHOLIPASE A2"/>
    <property type="match status" value="1"/>
</dbReference>
<evidence type="ECO:0000313" key="4">
    <source>
        <dbReference type="EMBL" id="OBP74341.1"/>
    </source>
</evidence>
<dbReference type="Gene3D" id="3.40.1090.10">
    <property type="entry name" value="Cytosolic phospholipase A2 catalytic domain"/>
    <property type="match status" value="2"/>
</dbReference>
<feature type="transmembrane region" description="Helical" evidence="2">
    <location>
        <begin position="401"/>
        <end position="418"/>
    </location>
</feature>
<feature type="transmembrane region" description="Helical" evidence="2">
    <location>
        <begin position="467"/>
        <end position="489"/>
    </location>
</feature>
<comment type="caution">
    <text evidence="4">The sequence shown here is derived from an EMBL/GenBank/DDBJ whole genome shotgun (WGS) entry which is preliminary data.</text>
</comment>
<keyword evidence="2" id="KW-0812">Transmembrane</keyword>
<protein>
    <recommendedName>
        <fullName evidence="3">PNPLA domain-containing protein</fullName>
    </recommendedName>
</protein>
<feature type="transmembrane region" description="Helical" evidence="2">
    <location>
        <begin position="322"/>
        <end position="344"/>
    </location>
</feature>
<reference evidence="5" key="1">
    <citation type="submission" date="2016-06" db="EMBL/GenBank/DDBJ databases">
        <title>NZP2037 Pacbio-Illumina hybrid assembly.</title>
        <authorList>
            <person name="Ramsay J.P."/>
        </authorList>
    </citation>
    <scope>NUCLEOTIDE SEQUENCE [LARGE SCALE GENOMIC DNA]</scope>
    <source>
        <strain evidence="5">R7ANS::ICEMlSym2042</strain>
    </source>
</reference>
<keyword evidence="2" id="KW-0472">Membrane</keyword>
<dbReference type="GO" id="GO:0046475">
    <property type="term" value="P:glycerophospholipid catabolic process"/>
    <property type="evidence" value="ECO:0007669"/>
    <property type="project" value="TreeGrafter"/>
</dbReference>
<feature type="transmembrane region" description="Helical" evidence="2">
    <location>
        <begin position="501"/>
        <end position="521"/>
    </location>
</feature>
<accession>A0A1A5IMJ6</accession>
<dbReference type="SUPFAM" id="SSF52151">
    <property type="entry name" value="FabD/lysophospholipase-like"/>
    <property type="match status" value="1"/>
</dbReference>
<keyword evidence="1" id="KW-0443">Lipid metabolism</keyword>
<feature type="transmembrane region" description="Helical" evidence="2">
    <location>
        <begin position="170"/>
        <end position="190"/>
    </location>
</feature>